<feature type="active site" description="Proton acceptor" evidence="8">
    <location>
        <position position="158"/>
    </location>
</feature>
<keyword evidence="8" id="KW-0175">Coiled coil</keyword>
<dbReference type="Pfam" id="PF01728">
    <property type="entry name" value="FtsJ"/>
    <property type="match status" value="1"/>
</dbReference>
<dbReference type="HAMAP" id="MF_03163">
    <property type="entry name" value="RNA_methyltr_E_SPB1"/>
    <property type="match status" value="1"/>
</dbReference>
<dbReference type="AlphaFoldDB" id="W7ABF4"/>
<dbReference type="InterPro" id="IPR029063">
    <property type="entry name" value="SAM-dependent_MTases_sf"/>
</dbReference>
<keyword evidence="2 8" id="KW-0690">Ribosome biogenesis</keyword>
<feature type="binding site" evidence="8">
    <location>
        <position position="58"/>
    </location>
    <ligand>
        <name>S-adenosyl-L-methionine</name>
        <dbReference type="ChEBI" id="CHEBI:59789"/>
    </ligand>
</feature>
<dbReference type="InterPro" id="IPR002877">
    <property type="entry name" value="RNA_MeTrfase_FtsJ_dom"/>
</dbReference>
<feature type="domain" description="DUF3381" evidence="12">
    <location>
        <begin position="260"/>
        <end position="450"/>
    </location>
</feature>
<feature type="region of interest" description="Disordered" evidence="9">
    <location>
        <begin position="973"/>
        <end position="1008"/>
    </location>
</feature>
<feature type="binding site" evidence="8">
    <location>
        <position position="76"/>
    </location>
    <ligand>
        <name>S-adenosyl-L-methionine</name>
        <dbReference type="ChEBI" id="CHEBI:59789"/>
    </ligand>
</feature>
<keyword evidence="7 8" id="KW-0539">Nucleus</keyword>
<feature type="region of interest" description="Disordered" evidence="9">
    <location>
        <begin position="368"/>
        <end position="451"/>
    </location>
</feature>
<organism evidence="13 14">
    <name type="scientific">Plasmodium inui San Antonio 1</name>
    <dbReference type="NCBI Taxonomy" id="1237626"/>
    <lineage>
        <taxon>Eukaryota</taxon>
        <taxon>Sar</taxon>
        <taxon>Alveolata</taxon>
        <taxon>Apicomplexa</taxon>
        <taxon>Aconoidasida</taxon>
        <taxon>Haemosporida</taxon>
        <taxon>Plasmodiidae</taxon>
        <taxon>Plasmodium</taxon>
        <taxon>Plasmodium (Plasmodium)</taxon>
    </lineage>
</organism>
<feature type="compositionally biased region" description="Basic and acidic residues" evidence="9">
    <location>
        <begin position="622"/>
        <end position="639"/>
    </location>
</feature>
<dbReference type="GO" id="GO:0000466">
    <property type="term" value="P:maturation of 5.8S rRNA from tricistronic rRNA transcript (SSU-rRNA, 5.8S rRNA, LSU-rRNA)"/>
    <property type="evidence" value="ECO:0007669"/>
    <property type="project" value="TreeGrafter"/>
</dbReference>
<sequence>MGKKKKVGKERIDKYYKLAKSAGYRARSAFKLIQIAQKYNIFKDANILIDLCAAPGGWLQVAYKNMKRSSTIIGVDLVPIRKIDNNVITLKCDITTSACIKQIKNIIKYEKADVILNDGAPNVGTTYSYDSFNQNVLVLNSIKIANLFLKKGGIFITKVFRNEEYVSLIWVMEKLFGQVKHIKPRSSREISSEIYLVGLNFLSTKVDKKMFDYTYVFSEQFKQDSNKVGTNDASDNDIFSDSRDNEKENKKKKGLSTILKEKKKKNRQGYDLGDDYRVTDICNFIHSGNYVDLLIKTNKFTFDKDYLTSEDPLVRSTYNAIYKNSSTTQEILQLCKDLKVLGKSDLFHLIKWRYKVRKGILTLGGETQSSQVVDAEEETSQVVAPVKEDSPIEETRTGTTKASLQDDELSGSSDDDLEKDEINEFSTQMEKKNKKEQKKKEKKLKKELEKRKMNKSIKPYYDENEIHFNKNMLELLDKQSFEDHLNILSGRKNSDRLEINQENDSSSEKEDNAQINDTNEAQMDRIEYLVNLDYQQQKMKEKKMNEEKNNEKLTRRKRAMDYKNEELMKIQKIMELKNEELMMKRKLHEYLSDDDETDEDATDEDVPDEGATDEDTTDEGSEAEKGRLHPGKRGKDAMKNDEKDAYVEALQQNQHIHKMVDKIIRLRKNVKREEEKSNVNRFFDQKIFSTIFNEMYGELDDSGAVEEGPKGRRARKGSLAGSDEDDDMDADTVDDTGDDEKFNELDERQLPNIPMPNKLARKERNKKLREKYGNNEVKMKNTSFSIVKTDESRQSNVGAYFSNLIKDEDELAFIKCIGEKLIHKKSRMDLIDDSFNRHSYLEDEDTLPQWFVEEEKKFRRQVIPIDKSILNQYKSSINKITKMPIKKVIEAKMRNRKREIAKMKKLEAKIGKIEKDEQDPFLKHKAITNILKKNKSEKKREKSYVVCTGKGSKVSNKKNKKGGRTMVKYVDKRLKKDKKAKKRVEKKKKNISRRKYSKSRPFKFKHKI</sequence>
<evidence type="ECO:0000313" key="14">
    <source>
        <dbReference type="Proteomes" id="UP000030640"/>
    </source>
</evidence>
<feature type="compositionally biased region" description="Basic residues" evidence="9">
    <location>
        <begin position="432"/>
        <end position="443"/>
    </location>
</feature>
<evidence type="ECO:0000256" key="5">
    <source>
        <dbReference type="ARBA" id="ARBA00022679"/>
    </source>
</evidence>
<keyword evidence="3 8" id="KW-0698">rRNA processing</keyword>
<dbReference type="Proteomes" id="UP000030640">
    <property type="component" value="Unassembled WGS sequence"/>
</dbReference>
<feature type="compositionally biased region" description="Basic and acidic residues" evidence="9">
    <location>
        <begin position="386"/>
        <end position="396"/>
    </location>
</feature>
<feature type="region of interest" description="Disordered" evidence="9">
    <location>
        <begin position="590"/>
        <end position="639"/>
    </location>
</feature>
<comment type="catalytic activity">
    <reaction evidence="8">
        <text>a ribonucleotide in rRNA + S-adenosyl-L-methionine = a 2'-O-methylribonucleotide in rRNA + S-adenosyl-L-homocysteine + H(+)</text>
        <dbReference type="Rhea" id="RHEA:48628"/>
        <dbReference type="Rhea" id="RHEA-COMP:12164"/>
        <dbReference type="Rhea" id="RHEA-COMP:12165"/>
        <dbReference type="ChEBI" id="CHEBI:15378"/>
        <dbReference type="ChEBI" id="CHEBI:57856"/>
        <dbReference type="ChEBI" id="CHEBI:59789"/>
        <dbReference type="ChEBI" id="CHEBI:90675"/>
        <dbReference type="ChEBI" id="CHEBI:90676"/>
    </reaction>
</comment>
<dbReference type="VEuPathDB" id="PlasmoDB:C922_01032"/>
<accession>W7ABF4</accession>
<comment type="subcellular location">
    <subcellularLocation>
        <location evidence="1 8">Nucleus</location>
        <location evidence="1 8">Nucleolus</location>
    </subcellularLocation>
</comment>
<protein>
    <recommendedName>
        <fullName evidence="8">Putative rRNA methyltransferase</fullName>
        <ecNumber evidence="8">2.1.1.-</ecNumber>
    </recommendedName>
    <alternativeName>
        <fullName evidence="8">2'-O-ribose RNA methyltransferase SPB1 homolog</fullName>
    </alternativeName>
</protein>
<dbReference type="InterPro" id="IPR012920">
    <property type="entry name" value="rRNA_MeTfrase_SPB1-like_C"/>
</dbReference>
<dbReference type="HAMAP" id="MF_01547">
    <property type="entry name" value="RNA_methyltr_E"/>
    <property type="match status" value="1"/>
</dbReference>
<feature type="domain" description="Ribosomal RNA methyltransferase FtsJ" evidence="10">
    <location>
        <begin position="24"/>
        <end position="201"/>
    </location>
</feature>
<dbReference type="SUPFAM" id="SSF53335">
    <property type="entry name" value="S-adenosyl-L-methionine-dependent methyltransferases"/>
    <property type="match status" value="1"/>
</dbReference>
<feature type="compositionally biased region" description="Basic and acidic residues" evidence="9">
    <location>
        <begin position="240"/>
        <end position="249"/>
    </location>
</feature>
<dbReference type="OrthoDB" id="1287559at2759"/>
<feature type="binding site" evidence="8">
    <location>
        <position position="56"/>
    </location>
    <ligand>
        <name>S-adenosyl-L-methionine</name>
        <dbReference type="ChEBI" id="CHEBI:59789"/>
    </ligand>
</feature>
<keyword evidence="14" id="KW-1185">Reference proteome</keyword>
<evidence type="ECO:0000256" key="3">
    <source>
        <dbReference type="ARBA" id="ARBA00022552"/>
    </source>
</evidence>
<feature type="binding site" evidence="8">
    <location>
        <position position="93"/>
    </location>
    <ligand>
        <name>S-adenosyl-L-methionine</name>
        <dbReference type="ChEBI" id="CHEBI:59789"/>
    </ligand>
</feature>
<dbReference type="InterPro" id="IPR050082">
    <property type="entry name" value="RNA_methyltr_RlmE"/>
</dbReference>
<dbReference type="Pfam" id="PF07780">
    <property type="entry name" value="Spb1_C"/>
    <property type="match status" value="1"/>
</dbReference>
<dbReference type="PANTHER" id="PTHR10920">
    <property type="entry name" value="RIBOSOMAL RNA METHYLTRANSFERASE"/>
    <property type="match status" value="1"/>
</dbReference>
<dbReference type="FunFam" id="3.40.50.150:FF:000004">
    <property type="entry name" value="AdoMet-dependent rRNA methyltransferase SPB1"/>
    <property type="match status" value="1"/>
</dbReference>
<keyword evidence="5 8" id="KW-0808">Transferase</keyword>
<evidence type="ECO:0000256" key="6">
    <source>
        <dbReference type="ARBA" id="ARBA00022691"/>
    </source>
</evidence>
<name>W7ABF4_9APIC</name>
<evidence type="ECO:0000259" key="12">
    <source>
        <dbReference type="Pfam" id="PF11861"/>
    </source>
</evidence>
<keyword evidence="4 8" id="KW-0489">Methyltransferase</keyword>
<evidence type="ECO:0000256" key="8">
    <source>
        <dbReference type="HAMAP-Rule" id="MF_03163"/>
    </source>
</evidence>
<evidence type="ECO:0000259" key="11">
    <source>
        <dbReference type="Pfam" id="PF07780"/>
    </source>
</evidence>
<evidence type="ECO:0000256" key="1">
    <source>
        <dbReference type="ARBA" id="ARBA00004604"/>
    </source>
</evidence>
<feature type="compositionally biased region" description="Acidic residues" evidence="9">
    <location>
        <begin position="592"/>
        <end position="621"/>
    </location>
</feature>
<proteinExistence type="inferred from homology"/>
<reference evidence="13 14" key="1">
    <citation type="submission" date="2013-02" db="EMBL/GenBank/DDBJ databases">
        <title>The Genome Sequence of Plasmodium inui San Antonio 1.</title>
        <authorList>
            <consortium name="The Broad Institute Genome Sequencing Platform"/>
            <consortium name="The Broad Institute Genome Sequencing Center for Infectious Disease"/>
            <person name="Neafsey D."/>
            <person name="Cheeseman I."/>
            <person name="Volkman S."/>
            <person name="Adams J."/>
            <person name="Walker B."/>
            <person name="Young S.K."/>
            <person name="Zeng Q."/>
            <person name="Gargeya S."/>
            <person name="Fitzgerald M."/>
            <person name="Haas B."/>
            <person name="Abouelleil A."/>
            <person name="Alvarado L."/>
            <person name="Arachchi H.M."/>
            <person name="Berlin A.M."/>
            <person name="Chapman S.B."/>
            <person name="Dewar J."/>
            <person name="Goldberg J."/>
            <person name="Griggs A."/>
            <person name="Gujja S."/>
            <person name="Hansen M."/>
            <person name="Howarth C."/>
            <person name="Imamovic A."/>
            <person name="Larimer J."/>
            <person name="McCowan C."/>
            <person name="Murphy C."/>
            <person name="Neiman D."/>
            <person name="Pearson M."/>
            <person name="Priest M."/>
            <person name="Roberts A."/>
            <person name="Saif S."/>
            <person name="Shea T."/>
            <person name="Sisk P."/>
            <person name="Sykes S."/>
            <person name="Wortman J."/>
            <person name="Nusbaum C."/>
            <person name="Birren B."/>
        </authorList>
    </citation>
    <scope>NUCLEOTIDE SEQUENCE [LARGE SCALE GENOMIC DNA]</scope>
    <source>
        <strain evidence="13 14">San Antonio 1</strain>
    </source>
</reference>
<keyword evidence="6 8" id="KW-0949">S-adenosyl-L-methionine</keyword>
<feature type="compositionally biased region" description="Acidic residues" evidence="9">
    <location>
        <begin position="405"/>
        <end position="423"/>
    </location>
</feature>
<gene>
    <name evidence="13" type="ORF">C922_01032</name>
</gene>
<dbReference type="Pfam" id="PF11861">
    <property type="entry name" value="DUF3381"/>
    <property type="match status" value="1"/>
</dbReference>
<evidence type="ECO:0000259" key="10">
    <source>
        <dbReference type="Pfam" id="PF01728"/>
    </source>
</evidence>
<feature type="domain" description="Ribosomal RNA methyltransferase SPB1-like C-terminal" evidence="11">
    <location>
        <begin position="814"/>
        <end position="986"/>
    </location>
</feature>
<dbReference type="EC" id="2.1.1.-" evidence="8"/>
<dbReference type="GeneID" id="20036306"/>
<feature type="compositionally biased region" description="Acidic residues" evidence="9">
    <location>
        <begin position="722"/>
        <end position="738"/>
    </location>
</feature>
<feature type="region of interest" description="Disordered" evidence="9">
    <location>
        <begin position="228"/>
        <end position="256"/>
    </location>
</feature>
<feature type="coiled-coil region" evidence="8">
    <location>
        <begin position="889"/>
        <end position="916"/>
    </location>
</feature>
<dbReference type="GO" id="GO:0008650">
    <property type="term" value="F:rRNA (uridine-2'-O-)-methyltransferase activity"/>
    <property type="evidence" value="ECO:0007669"/>
    <property type="project" value="TreeGrafter"/>
</dbReference>
<dbReference type="InterPro" id="IPR015507">
    <property type="entry name" value="rRNA-MeTfrase_E"/>
</dbReference>
<dbReference type="InterPro" id="IPR028589">
    <property type="entry name" value="SPB1-like"/>
</dbReference>
<dbReference type="GO" id="GO:0000463">
    <property type="term" value="P:maturation of LSU-rRNA from tricistronic rRNA transcript (SSU-rRNA, 5.8S rRNA, LSU-rRNA)"/>
    <property type="evidence" value="ECO:0007669"/>
    <property type="project" value="TreeGrafter"/>
</dbReference>
<evidence type="ECO:0000256" key="9">
    <source>
        <dbReference type="SAM" id="MobiDB-lite"/>
    </source>
</evidence>
<feature type="compositionally biased region" description="Basic residues" evidence="9">
    <location>
        <begin position="975"/>
        <end position="1008"/>
    </location>
</feature>
<dbReference type="Gene3D" id="3.40.50.150">
    <property type="entry name" value="Vaccinia Virus protein VP39"/>
    <property type="match status" value="1"/>
</dbReference>
<feature type="binding site" evidence="8">
    <location>
        <position position="118"/>
    </location>
    <ligand>
        <name>S-adenosyl-L-methionine</name>
        <dbReference type="ChEBI" id="CHEBI:59789"/>
    </ligand>
</feature>
<evidence type="ECO:0000256" key="4">
    <source>
        <dbReference type="ARBA" id="ARBA00022603"/>
    </source>
</evidence>
<comment type="function">
    <text evidence="8">Probable methyltransferase involved in the maturation of rRNA and in the biogenesis of ribosomal subunits.</text>
</comment>
<evidence type="ECO:0000256" key="2">
    <source>
        <dbReference type="ARBA" id="ARBA00022517"/>
    </source>
</evidence>
<dbReference type="RefSeq" id="XP_008814863.1">
    <property type="nucleotide sequence ID" value="XM_008816641.1"/>
</dbReference>
<dbReference type="GO" id="GO:0016435">
    <property type="term" value="F:rRNA (guanine) methyltransferase activity"/>
    <property type="evidence" value="ECO:0007669"/>
    <property type="project" value="TreeGrafter"/>
</dbReference>
<feature type="region of interest" description="Disordered" evidence="9">
    <location>
        <begin position="701"/>
        <end position="740"/>
    </location>
</feature>
<dbReference type="InterPro" id="IPR024576">
    <property type="entry name" value="rRNA_MeTfrase_Spb1_DUF3381"/>
</dbReference>
<feature type="compositionally biased region" description="Polar residues" evidence="9">
    <location>
        <begin position="228"/>
        <end position="239"/>
    </location>
</feature>
<dbReference type="GO" id="GO:0030687">
    <property type="term" value="C:preribosome, large subunit precursor"/>
    <property type="evidence" value="ECO:0007669"/>
    <property type="project" value="TreeGrafter"/>
</dbReference>
<feature type="region of interest" description="Disordered" evidence="9">
    <location>
        <begin position="496"/>
        <end position="522"/>
    </location>
</feature>
<dbReference type="PANTHER" id="PTHR10920:SF13">
    <property type="entry name" value="PRE-RRNA 2'-O-RIBOSE RNA METHYLTRANSFERASE FTSJ3"/>
    <property type="match status" value="1"/>
</dbReference>
<evidence type="ECO:0000313" key="13">
    <source>
        <dbReference type="EMBL" id="EUD68633.1"/>
    </source>
</evidence>
<comment type="similarity">
    <text evidence="8">Belongs to the class I-like SAM-binding methyltransferase superfamily. RNA methyltransferase RlmE family. SPB1 subfamily.</text>
</comment>
<dbReference type="GO" id="GO:0005730">
    <property type="term" value="C:nucleolus"/>
    <property type="evidence" value="ECO:0007669"/>
    <property type="project" value="UniProtKB-SubCell"/>
</dbReference>
<dbReference type="EMBL" id="KI965462">
    <property type="protein sequence ID" value="EUD68633.1"/>
    <property type="molecule type" value="Genomic_DNA"/>
</dbReference>
<evidence type="ECO:0000256" key="7">
    <source>
        <dbReference type="ARBA" id="ARBA00023242"/>
    </source>
</evidence>